<organism evidence="2 3">
    <name type="scientific">Opacimonas viscosa</name>
    <dbReference type="NCBI Taxonomy" id="2961944"/>
    <lineage>
        <taxon>Bacteria</taxon>
        <taxon>Pseudomonadati</taxon>
        <taxon>Pseudomonadota</taxon>
        <taxon>Gammaproteobacteria</taxon>
        <taxon>Alteromonadales</taxon>
        <taxon>Alteromonadaceae</taxon>
        <taxon>Opacimonas</taxon>
    </lineage>
</organism>
<dbReference type="GO" id="GO:0043213">
    <property type="term" value="P:bacteriocin transport"/>
    <property type="evidence" value="ECO:0007669"/>
    <property type="project" value="InterPro"/>
</dbReference>
<keyword evidence="3" id="KW-1185">Reference proteome</keyword>
<dbReference type="EMBL" id="JANATA010000004">
    <property type="protein sequence ID" value="MCP3428116.1"/>
    <property type="molecule type" value="Genomic_DNA"/>
</dbReference>
<name>A0AA41X0I0_9ALTE</name>
<dbReference type="Proteomes" id="UP001165413">
    <property type="component" value="Unassembled WGS sequence"/>
</dbReference>
<dbReference type="GO" id="GO:0016020">
    <property type="term" value="C:membrane"/>
    <property type="evidence" value="ECO:0007669"/>
    <property type="project" value="InterPro"/>
</dbReference>
<dbReference type="Pfam" id="PF06519">
    <property type="entry name" value="TolA"/>
    <property type="match status" value="1"/>
</dbReference>
<comment type="caution">
    <text evidence="2">The sequence shown here is derived from an EMBL/GenBank/DDBJ whole genome shotgun (WGS) entry which is preliminary data.</text>
</comment>
<dbReference type="Gene3D" id="3.30.1150.10">
    <property type="match status" value="1"/>
</dbReference>
<dbReference type="InterPro" id="IPR014161">
    <property type="entry name" value="Tol-Pal_TolA"/>
</dbReference>
<dbReference type="NCBIfam" id="TIGR02794">
    <property type="entry name" value="tolA_full"/>
    <property type="match status" value="1"/>
</dbReference>
<gene>
    <name evidence="2" type="primary">tolA</name>
    <name evidence="2" type="ORF">NLF92_04045</name>
</gene>
<feature type="compositionally biased region" description="Basic and acidic residues" evidence="1">
    <location>
        <begin position="69"/>
        <end position="98"/>
    </location>
</feature>
<evidence type="ECO:0000313" key="3">
    <source>
        <dbReference type="Proteomes" id="UP001165413"/>
    </source>
</evidence>
<dbReference type="SUPFAM" id="SSF74653">
    <property type="entry name" value="TolA/TonB C-terminal domain"/>
    <property type="match status" value="1"/>
</dbReference>
<proteinExistence type="predicted"/>
<feature type="region of interest" description="Disordered" evidence="1">
    <location>
        <begin position="69"/>
        <end position="128"/>
    </location>
</feature>
<evidence type="ECO:0000256" key="1">
    <source>
        <dbReference type="SAM" id="MobiDB-lite"/>
    </source>
</evidence>
<feature type="compositionally biased region" description="Basic and acidic residues" evidence="1">
    <location>
        <begin position="108"/>
        <end position="127"/>
    </location>
</feature>
<protein>
    <submittedName>
        <fullName evidence="2">Cell envelope integrity protein TolA</fullName>
    </submittedName>
</protein>
<dbReference type="RefSeq" id="WP_254099157.1">
    <property type="nucleotide sequence ID" value="NZ_JANATA010000004.1"/>
</dbReference>
<dbReference type="GO" id="GO:0019534">
    <property type="term" value="F:toxin transmembrane transporter activity"/>
    <property type="evidence" value="ECO:0007669"/>
    <property type="project" value="InterPro"/>
</dbReference>
<reference evidence="2" key="1">
    <citation type="submission" date="2022-07" db="EMBL/GenBank/DDBJ databases">
        <title>Characterization of the Novel Bacterium Alteromonas immobilis LMIT006 and Alteromonas gregis LMIT007.</title>
        <authorList>
            <person name="Lin X."/>
        </authorList>
    </citation>
    <scope>NUCLEOTIDE SEQUENCE</scope>
    <source>
        <strain evidence="2">LMIT007</strain>
    </source>
</reference>
<evidence type="ECO:0000313" key="2">
    <source>
        <dbReference type="EMBL" id="MCP3428116.1"/>
    </source>
</evidence>
<sequence length="269" mass="30169">MDKQRVIDALKSSYGMSIVLHIGIVLFLVLSVSFAAKTPNVAVDIAAVPEIVQATFIDPAVTQAKYDKEQVQKRATERQRQERLQREKAAREKREAERKRKAKAQQAAEKKKQAEAKKQRELERKAAEALAQKKAAEAAAQKRKQAEVAEQKRLAEQQKQLEEALRQEQAQIAAEQRKRVVSEKQRYSALIKATIQRNLIVNDAFKGKKCLLNIRLGIGGVVLKVNQLSGDDALCRAAINAVYKPTNLPVSRDPAVFAELRDINLTVEQ</sequence>
<dbReference type="AlphaFoldDB" id="A0AA41X0I0"/>
<accession>A0AA41X0I0</accession>